<dbReference type="EMBL" id="PPTA01000001">
    <property type="protein sequence ID" value="TFB07139.1"/>
    <property type="molecule type" value="Genomic_DNA"/>
</dbReference>
<dbReference type="InterPro" id="IPR029058">
    <property type="entry name" value="AB_hydrolase_fold"/>
</dbReference>
<feature type="transmembrane region" description="Helical" evidence="1">
    <location>
        <begin position="50"/>
        <end position="67"/>
    </location>
</feature>
<dbReference type="SUPFAM" id="SSF53474">
    <property type="entry name" value="alpha/beta-Hydrolases"/>
    <property type="match status" value="1"/>
</dbReference>
<dbReference type="PANTHER" id="PTHR42044:SF1">
    <property type="entry name" value="DUF676 DOMAIN-CONTAINING PROTEIN"/>
    <property type="match status" value="1"/>
</dbReference>
<reference evidence="2 3" key="1">
    <citation type="submission" date="2018-01" db="EMBL/GenBank/DDBJ databases">
        <title>Genome characterization of the sugarcane-associated fungus Trichoderma ghanense CCMA-1212 and their application in lignocelulose bioconversion.</title>
        <authorList>
            <person name="Steindorff A.S."/>
            <person name="Mendes T.D."/>
            <person name="Vilela E.S.D."/>
            <person name="Rodrigues D.S."/>
            <person name="Formighieri E.F."/>
            <person name="Melo I.S."/>
            <person name="Favaro L.C.L."/>
        </authorList>
    </citation>
    <scope>NUCLEOTIDE SEQUENCE [LARGE SCALE GENOMIC DNA]</scope>
    <source>
        <strain evidence="2 3">CCMA-1212</strain>
    </source>
</reference>
<organism evidence="2 3">
    <name type="scientific">Trichoderma ghanense</name>
    <dbReference type="NCBI Taxonomy" id="65468"/>
    <lineage>
        <taxon>Eukaryota</taxon>
        <taxon>Fungi</taxon>
        <taxon>Dikarya</taxon>
        <taxon>Ascomycota</taxon>
        <taxon>Pezizomycotina</taxon>
        <taxon>Sordariomycetes</taxon>
        <taxon>Hypocreomycetidae</taxon>
        <taxon>Hypocreales</taxon>
        <taxon>Hypocreaceae</taxon>
        <taxon>Trichoderma</taxon>
    </lineage>
</organism>
<name>A0ABY2HHU9_9HYPO</name>
<feature type="transmembrane region" description="Helical" evidence="1">
    <location>
        <begin position="107"/>
        <end position="127"/>
    </location>
</feature>
<dbReference type="RefSeq" id="XP_073563340.1">
    <property type="nucleotide sequence ID" value="XM_073697642.1"/>
</dbReference>
<dbReference type="Proteomes" id="UP001642720">
    <property type="component" value="Unassembled WGS sequence"/>
</dbReference>
<keyword evidence="1" id="KW-1133">Transmembrane helix</keyword>
<gene>
    <name evidence="2" type="ORF">CCMA1212_000159</name>
</gene>
<proteinExistence type="predicted"/>
<sequence length="522" mass="59597">MKPPKQPNDASPKSFIMSSVTEFYRSQIGNEAVINYAYTDFPWRLLAKDVYYFFAYCWALPWVLFPLNKFGSGELDELYPSFMNIFCLTVHFFLLIFQLAFLVTLPFVLVFPAWMGVGGVVAFNLLNRLVCMLLNGRDIIFHSDEKYAKGRPEHEHEQWVFLNGVSVGRHWMKMNLNRLALTFGRPVLGIHNRTSGVIFDVIECLIQRNFSYATTDVRVCYRHLKEILYDPKKSKVVFIMHSQGAIEGGMVLDWLLQEMPQDLLAKLEVYTFGAAANHFNNPHRHVLSQDLTRSRPHEAMQALVSEACYETPVTTPFEVKKDPMMTASVVRRSSSLASYHTASAAKDRAIGHIEHYTHNTDFVAIWGILHFATNRMVSLQLPRFLGRLFNRSNGHGGHLLVQHYLDGMFPLKRDAETGELIGADEKNEFMEEVIKFGVEGTAMENAREAFEISYGGTGGFGTGEITTPIEVYDQYPLHRKHKKDVKVKELSRLWMYRNGMSPPETSHVLASDMIGMVRNSTL</sequence>
<evidence type="ECO:0000256" key="1">
    <source>
        <dbReference type="SAM" id="Phobius"/>
    </source>
</evidence>
<feature type="transmembrane region" description="Helical" evidence="1">
    <location>
        <begin position="79"/>
        <end position="101"/>
    </location>
</feature>
<dbReference type="PANTHER" id="PTHR42044">
    <property type="entry name" value="DUF676 DOMAIN-CONTAINING PROTEIN-RELATED"/>
    <property type="match status" value="1"/>
</dbReference>
<keyword evidence="3" id="KW-1185">Reference proteome</keyword>
<comment type="caution">
    <text evidence="2">The sequence shown here is derived from an EMBL/GenBank/DDBJ whole genome shotgun (WGS) entry which is preliminary data.</text>
</comment>
<accession>A0ABY2HHU9</accession>
<evidence type="ECO:0000313" key="3">
    <source>
        <dbReference type="Proteomes" id="UP001642720"/>
    </source>
</evidence>
<keyword evidence="1" id="KW-0812">Transmembrane</keyword>
<keyword evidence="1" id="KW-0472">Membrane</keyword>
<evidence type="ECO:0000313" key="2">
    <source>
        <dbReference type="EMBL" id="TFB07139.1"/>
    </source>
</evidence>
<dbReference type="GeneID" id="300572092"/>
<protein>
    <submittedName>
        <fullName evidence="2">Uncharacterized protein</fullName>
    </submittedName>
</protein>